<dbReference type="Proteomes" id="UP000717996">
    <property type="component" value="Unassembled WGS sequence"/>
</dbReference>
<evidence type="ECO:0000256" key="5">
    <source>
        <dbReference type="ARBA" id="ARBA00022737"/>
    </source>
</evidence>
<gene>
    <name evidence="13" type="ORF">G6F51_004994</name>
</gene>
<sequence length="411" mass="45305">MSSSSFSVSVDFPVFSLAFTADNQLVLGGGGGAGRSGVKNKLCCYKIDTRRKDLEEDASFEFSFDEDAPMCVDVHPKEPFVVVGVNSTAEDIKQGTNKNCRSFRIFEDKLQLEKAVKTLDSKQVEDYQRVARFSYDGSLIAAGTTDGKAHVLSYPGLEPLCTSALIDNDHVLDVDINLENEKLLCVLSKELKLVNLRNKKNIGKVIQTIPCSFKNMKCEFRAFRYGRGFTKDIGFAIVNDIVKKAAYIIKYDAFTFEQLKMVKVSSKPITAITLSSDGAILAFASADLSITVLDAMTLKTLTRIKEAHSFSITCIAISPDRQIIASGSADNTCRITTIPIQFSQSVSINPLHTLLLAIVVACMLLWLTTLVDIEPYLRPKTIIQETNIASDVMKTVEKEVIEQPTVVHSDL</sequence>
<evidence type="ECO:0000256" key="9">
    <source>
        <dbReference type="ARBA" id="ARBA00022989"/>
    </source>
</evidence>
<evidence type="ECO:0000256" key="12">
    <source>
        <dbReference type="SAM" id="Phobius"/>
    </source>
</evidence>
<dbReference type="EMBL" id="JAANIT010000584">
    <property type="protein sequence ID" value="KAG1546247.1"/>
    <property type="molecule type" value="Genomic_DNA"/>
</dbReference>
<dbReference type="SMART" id="SM00320">
    <property type="entry name" value="WD40"/>
    <property type="match status" value="3"/>
</dbReference>
<name>A0A9P6YE82_RHIOR</name>
<evidence type="ECO:0008006" key="15">
    <source>
        <dbReference type="Google" id="ProtNLM"/>
    </source>
</evidence>
<protein>
    <recommendedName>
        <fullName evidence="15">Guanine nucleotide-exchange factor SEC12</fullName>
    </recommendedName>
</protein>
<keyword evidence="3 11" id="KW-0853">WD repeat</keyword>
<dbReference type="GO" id="GO:0015031">
    <property type="term" value="P:protein transport"/>
    <property type="evidence" value="ECO:0007669"/>
    <property type="project" value="UniProtKB-KW"/>
</dbReference>
<dbReference type="GO" id="GO:0005789">
    <property type="term" value="C:endoplasmic reticulum membrane"/>
    <property type="evidence" value="ECO:0007669"/>
    <property type="project" value="UniProtKB-SubCell"/>
</dbReference>
<keyword evidence="2" id="KW-0813">Transport</keyword>
<dbReference type="AlphaFoldDB" id="A0A9P6YE82"/>
<dbReference type="PANTHER" id="PTHR23284">
    <property type="entry name" value="PROLACTIN REGULATORY ELEMENT BINDING PROTEIN"/>
    <property type="match status" value="1"/>
</dbReference>
<evidence type="ECO:0000256" key="2">
    <source>
        <dbReference type="ARBA" id="ARBA00022448"/>
    </source>
</evidence>
<dbReference type="PROSITE" id="PS50082">
    <property type="entry name" value="WD_REPEATS_2"/>
    <property type="match status" value="1"/>
</dbReference>
<keyword evidence="5" id="KW-0677">Repeat</keyword>
<proteinExistence type="predicted"/>
<evidence type="ECO:0000256" key="3">
    <source>
        <dbReference type="ARBA" id="ARBA00022574"/>
    </source>
</evidence>
<dbReference type="Pfam" id="PF00400">
    <property type="entry name" value="WD40"/>
    <property type="match status" value="1"/>
</dbReference>
<dbReference type="PANTHER" id="PTHR23284:SF0">
    <property type="entry name" value="PROLACTIN REGULATORY ELEMENT-BINDING PROTEIN"/>
    <property type="match status" value="1"/>
</dbReference>
<evidence type="ECO:0000256" key="4">
    <source>
        <dbReference type="ARBA" id="ARBA00022692"/>
    </source>
</evidence>
<evidence type="ECO:0000256" key="11">
    <source>
        <dbReference type="PROSITE-ProRule" id="PRU00221"/>
    </source>
</evidence>
<evidence type="ECO:0000256" key="1">
    <source>
        <dbReference type="ARBA" id="ARBA00004389"/>
    </source>
</evidence>
<keyword evidence="9 12" id="KW-1133">Transmembrane helix</keyword>
<dbReference type="GO" id="GO:0003400">
    <property type="term" value="P:regulation of COPII vesicle coating"/>
    <property type="evidence" value="ECO:0007669"/>
    <property type="project" value="TreeGrafter"/>
</dbReference>
<evidence type="ECO:0000256" key="10">
    <source>
        <dbReference type="ARBA" id="ARBA00023136"/>
    </source>
</evidence>
<evidence type="ECO:0000256" key="7">
    <source>
        <dbReference type="ARBA" id="ARBA00022892"/>
    </source>
</evidence>
<dbReference type="InterPro" id="IPR001680">
    <property type="entry name" value="WD40_rpt"/>
</dbReference>
<evidence type="ECO:0000313" key="13">
    <source>
        <dbReference type="EMBL" id="KAG1546247.1"/>
    </source>
</evidence>
<keyword evidence="10 12" id="KW-0472">Membrane</keyword>
<dbReference type="InterPro" id="IPR011047">
    <property type="entry name" value="Quinoprotein_ADH-like_sf"/>
</dbReference>
<dbReference type="GO" id="GO:0005085">
    <property type="term" value="F:guanyl-nucleotide exchange factor activity"/>
    <property type="evidence" value="ECO:0007669"/>
    <property type="project" value="InterPro"/>
</dbReference>
<dbReference type="Gene3D" id="2.130.10.10">
    <property type="entry name" value="YVTN repeat-like/Quinoprotein amine dehydrogenase"/>
    <property type="match status" value="1"/>
</dbReference>
<organism evidence="13 14">
    <name type="scientific">Rhizopus oryzae</name>
    <name type="common">Mucormycosis agent</name>
    <name type="synonym">Rhizopus arrhizus var. delemar</name>
    <dbReference type="NCBI Taxonomy" id="64495"/>
    <lineage>
        <taxon>Eukaryota</taxon>
        <taxon>Fungi</taxon>
        <taxon>Fungi incertae sedis</taxon>
        <taxon>Mucoromycota</taxon>
        <taxon>Mucoromycotina</taxon>
        <taxon>Mucoromycetes</taxon>
        <taxon>Mucorales</taxon>
        <taxon>Mucorineae</taxon>
        <taxon>Rhizopodaceae</taxon>
        <taxon>Rhizopus</taxon>
    </lineage>
</organism>
<keyword evidence="4 12" id="KW-0812">Transmembrane</keyword>
<feature type="repeat" description="WD" evidence="11">
    <location>
        <begin position="305"/>
        <end position="335"/>
    </location>
</feature>
<evidence type="ECO:0000256" key="6">
    <source>
        <dbReference type="ARBA" id="ARBA00022824"/>
    </source>
</evidence>
<dbReference type="SUPFAM" id="SSF50998">
    <property type="entry name" value="Quinoprotein alcohol dehydrogenase-like"/>
    <property type="match status" value="1"/>
</dbReference>
<dbReference type="InterPro" id="IPR015943">
    <property type="entry name" value="WD40/YVTN_repeat-like_dom_sf"/>
</dbReference>
<evidence type="ECO:0000256" key="8">
    <source>
        <dbReference type="ARBA" id="ARBA00022927"/>
    </source>
</evidence>
<keyword evidence="7" id="KW-0931">ER-Golgi transport</keyword>
<dbReference type="OrthoDB" id="2013972at2759"/>
<feature type="transmembrane region" description="Helical" evidence="12">
    <location>
        <begin position="351"/>
        <end position="371"/>
    </location>
</feature>
<reference evidence="13" key="1">
    <citation type="journal article" date="2020" name="Microb. Genom.">
        <title>Genetic diversity of clinical and environmental Mucorales isolates obtained from an investigation of mucormycosis cases among solid organ transplant recipients.</title>
        <authorList>
            <person name="Nguyen M.H."/>
            <person name="Kaul D."/>
            <person name="Muto C."/>
            <person name="Cheng S.J."/>
            <person name="Richter R.A."/>
            <person name="Bruno V.M."/>
            <person name="Liu G."/>
            <person name="Beyhan S."/>
            <person name="Sundermann A.J."/>
            <person name="Mounaud S."/>
            <person name="Pasculle A.W."/>
            <person name="Nierman W.C."/>
            <person name="Driscoll E."/>
            <person name="Cumbie R."/>
            <person name="Clancy C.J."/>
            <person name="Dupont C.L."/>
        </authorList>
    </citation>
    <scope>NUCLEOTIDE SEQUENCE</scope>
    <source>
        <strain evidence="13">GL16</strain>
    </source>
</reference>
<dbReference type="GO" id="GO:0006888">
    <property type="term" value="P:endoplasmic reticulum to Golgi vesicle-mediated transport"/>
    <property type="evidence" value="ECO:0007669"/>
    <property type="project" value="TreeGrafter"/>
</dbReference>
<comment type="subcellular location">
    <subcellularLocation>
        <location evidence="1">Endoplasmic reticulum membrane</location>
        <topology evidence="1">Single-pass membrane protein</topology>
    </subcellularLocation>
</comment>
<accession>A0A9P6YE82</accession>
<dbReference type="InterPro" id="IPR045260">
    <property type="entry name" value="Sec12-like"/>
</dbReference>
<comment type="caution">
    <text evidence="13">The sequence shown here is derived from an EMBL/GenBank/DDBJ whole genome shotgun (WGS) entry which is preliminary data.</text>
</comment>
<evidence type="ECO:0000313" key="14">
    <source>
        <dbReference type="Proteomes" id="UP000717996"/>
    </source>
</evidence>
<keyword evidence="8" id="KW-0653">Protein transport</keyword>
<keyword evidence="6" id="KW-0256">Endoplasmic reticulum</keyword>